<dbReference type="GeneID" id="94193974"/>
<feature type="region of interest" description="Disordered" evidence="1">
    <location>
        <begin position="480"/>
        <end position="507"/>
    </location>
</feature>
<protein>
    <submittedName>
        <fullName evidence="2">Uncharacterized protein</fullName>
    </submittedName>
</protein>
<dbReference type="RefSeq" id="XP_067714562.1">
    <property type="nucleotide sequence ID" value="XM_067858461.1"/>
</dbReference>
<accession>A0AAV4LRT6</accession>
<evidence type="ECO:0000313" key="2">
    <source>
        <dbReference type="EMBL" id="GIX62493.1"/>
    </source>
</evidence>
<gene>
    <name evidence="2" type="ORF">BcabD6B2_19280</name>
</gene>
<dbReference type="EMBL" id="BPLF01000002">
    <property type="protein sequence ID" value="GIX62493.1"/>
    <property type="molecule type" value="Genomic_DNA"/>
</dbReference>
<evidence type="ECO:0000313" key="3">
    <source>
        <dbReference type="Proteomes" id="UP001497744"/>
    </source>
</evidence>
<sequence length="507" mass="56685">MPLSTGRCFLAKKVFTVPTGQSPLHTAEPTRRPHPGRSVQVLRHVPREVEGYHVVHLAAQGPSACHVGRHQDPAAPAELLDAPAALLVAHLPVQRRRLVPALPKRVVKELAALDGVAEDHRLALAAAGSRVELLQRLEQPFQRIRLRDCRKHLLHRRVDCVALGVGDAHSRQEVGLPVEVRLLYVARQRVGFRRCHAQRAQLLRVDHIQELVQLLQDEEPQELDVQPGIFEGAVYDPQQHLRRRHDHVYVVILFPVSDGDVAPCEGGLLLVPHPAREQPGPKLHLATQVKHLHPDFPRRHQHHCRRHHQAVPIELGQPVHSGRVWPRRRPDPPQRPVKHDFVAILVPLRSGPICVIPIGVYRIAEGQQVARGLARLGASHRQRHVTECAARGLPLHRPFFWIALHLSARAPGVALCPQDDLGLELVWLRQLERAHQVAGLCRAWELGCRPIRATLVVPAPSSGRGILAVVRGSAAYHRLPRLQPSPNSNGERSWKPKCPPLGIIHPR</sequence>
<name>A0AAV4LRT6_BABCB</name>
<organism evidence="2 3">
    <name type="scientific">Babesia caballi</name>
    <dbReference type="NCBI Taxonomy" id="5871"/>
    <lineage>
        <taxon>Eukaryota</taxon>
        <taxon>Sar</taxon>
        <taxon>Alveolata</taxon>
        <taxon>Apicomplexa</taxon>
        <taxon>Aconoidasida</taxon>
        <taxon>Piroplasmida</taxon>
        <taxon>Babesiidae</taxon>
        <taxon>Babesia</taxon>
    </lineage>
</organism>
<dbReference type="AlphaFoldDB" id="A0AAV4LRT6"/>
<reference evidence="2 3" key="1">
    <citation type="submission" date="2021-06" db="EMBL/GenBank/DDBJ databases">
        <title>Genome sequence of Babesia caballi.</title>
        <authorList>
            <person name="Yamagishi J."/>
            <person name="Kidaka T."/>
            <person name="Ochi A."/>
        </authorList>
    </citation>
    <scope>NUCLEOTIDE SEQUENCE [LARGE SCALE GENOMIC DNA]</scope>
    <source>
        <strain evidence="2">USDA-D6B2</strain>
    </source>
</reference>
<comment type="caution">
    <text evidence="2">The sequence shown here is derived from an EMBL/GenBank/DDBJ whole genome shotgun (WGS) entry which is preliminary data.</text>
</comment>
<evidence type="ECO:0000256" key="1">
    <source>
        <dbReference type="SAM" id="MobiDB-lite"/>
    </source>
</evidence>
<dbReference type="Proteomes" id="UP001497744">
    <property type="component" value="Unassembled WGS sequence"/>
</dbReference>
<keyword evidence="3" id="KW-1185">Reference proteome</keyword>
<proteinExistence type="predicted"/>